<proteinExistence type="predicted"/>
<evidence type="ECO:0000313" key="1">
    <source>
        <dbReference type="EMBL" id="PKC64935.1"/>
    </source>
</evidence>
<organism evidence="1 2">
    <name type="scientific">Rhizophagus irregularis</name>
    <dbReference type="NCBI Taxonomy" id="588596"/>
    <lineage>
        <taxon>Eukaryota</taxon>
        <taxon>Fungi</taxon>
        <taxon>Fungi incertae sedis</taxon>
        <taxon>Mucoromycota</taxon>
        <taxon>Glomeromycotina</taxon>
        <taxon>Glomeromycetes</taxon>
        <taxon>Glomerales</taxon>
        <taxon>Glomeraceae</taxon>
        <taxon>Rhizophagus</taxon>
    </lineage>
</organism>
<evidence type="ECO:0000313" key="2">
    <source>
        <dbReference type="Proteomes" id="UP000232688"/>
    </source>
</evidence>
<dbReference type="Proteomes" id="UP000232688">
    <property type="component" value="Unassembled WGS sequence"/>
</dbReference>
<dbReference type="VEuPathDB" id="FungiDB:RhiirA1_515752"/>
<dbReference type="AlphaFoldDB" id="A0A2N0RNS1"/>
<reference evidence="1 2" key="2">
    <citation type="submission" date="2017-10" db="EMBL/GenBank/DDBJ databases">
        <title>Genome analyses suggest a sexual origin of heterokaryosis in a supposedly ancient asexual fungus.</title>
        <authorList>
            <person name="Corradi N."/>
            <person name="Sedzielewska K."/>
            <person name="Noel J."/>
            <person name="Charron P."/>
            <person name="Farinelli L."/>
            <person name="Marton T."/>
            <person name="Kruger M."/>
            <person name="Pelin A."/>
            <person name="Brachmann A."/>
            <person name="Corradi N."/>
        </authorList>
    </citation>
    <scope>NUCLEOTIDE SEQUENCE [LARGE SCALE GENOMIC DNA]</scope>
    <source>
        <strain evidence="1 2">A1</strain>
    </source>
</reference>
<gene>
    <name evidence="1" type="ORF">RhiirA1_515752</name>
</gene>
<comment type="caution">
    <text evidence="1">The sequence shown here is derived from an EMBL/GenBank/DDBJ whole genome shotgun (WGS) entry which is preliminary data.</text>
</comment>
<accession>A0A2N0RNS1</accession>
<protein>
    <submittedName>
        <fullName evidence="1">Uncharacterized protein</fullName>
    </submittedName>
</protein>
<dbReference type="VEuPathDB" id="FungiDB:FUN_000270"/>
<sequence length="154" mass="18107">MSRQYHVGKSSFQENVHSRICLVGKLLSGKENIESANRSWFEEAALHLNICIKWVEVALCYAYRSVQFDLSIPENIASKQTSEQKNSLKLIEDKPKSKKLYNNKVNYDNNEAEFQYMQRNYIRDDDDNDYETYNSSNLHSKEQDELEIPEILMN</sequence>
<reference evidence="1 2" key="1">
    <citation type="submission" date="2017-10" db="EMBL/GenBank/DDBJ databases">
        <title>Extensive intraspecific genome diversity in a model arbuscular mycorrhizal fungus.</title>
        <authorList>
            <person name="Chen E.C.H."/>
            <person name="Morin E."/>
            <person name="Baudet D."/>
            <person name="Noel J."/>
            <person name="Ndikumana S."/>
            <person name="Charron P."/>
            <person name="St-Onge C."/>
            <person name="Giorgi J."/>
            <person name="Grigoriev I.V."/>
            <person name="Roux C."/>
            <person name="Martin F.M."/>
            <person name="Corradi N."/>
        </authorList>
    </citation>
    <scope>NUCLEOTIDE SEQUENCE [LARGE SCALE GENOMIC DNA]</scope>
    <source>
        <strain evidence="1 2">A1</strain>
    </source>
</reference>
<dbReference type="EMBL" id="LLXH01000588">
    <property type="protein sequence ID" value="PKC64935.1"/>
    <property type="molecule type" value="Genomic_DNA"/>
</dbReference>
<name>A0A2N0RNS1_9GLOM</name>